<comment type="caution">
    <text evidence="4">The sequence shown here is derived from an EMBL/GenBank/DDBJ whole genome shotgun (WGS) entry which is preliminary data.</text>
</comment>
<dbReference type="GO" id="GO:0016491">
    <property type="term" value="F:oxidoreductase activity"/>
    <property type="evidence" value="ECO:0007669"/>
    <property type="project" value="UniProtKB-KW"/>
</dbReference>
<dbReference type="EMBL" id="MWML01000140">
    <property type="protein sequence ID" value="TCG05867.1"/>
    <property type="molecule type" value="Genomic_DNA"/>
</dbReference>
<protein>
    <submittedName>
        <fullName evidence="4">Uncharacterized protein</fullName>
    </submittedName>
</protein>
<evidence type="ECO:0000256" key="1">
    <source>
        <dbReference type="ARBA" id="ARBA00023002"/>
    </source>
</evidence>
<sequence>MPLSDWINAAAAPGGDGVYFLGAFDRRITFYSQQVRGLRLAYALDAQGLIVTTDKIAVVGAGAAGLSFALCAALLGYHVTLYDPANTPLQLQSASPRLLHPHIYEWPDIGSLDDRAGLPLLDWKSDTGGSVSGKLQNDFTAAVTRLAHLQFKAERKLVAMEKVDSDWRLTVDYKGAQENRRFQKVILAMGFGDEFPCGDAEPVAYWKPSGVGTAAIEPHSGASYLVSGNGDGGLTDILSLLVQSFEHVSFTRDFLSHISSDALRQAALDALDAASSSGDLEPVFQAILRPVIDEFGVIDVLRGRLRKDRTLTINSDGPLFARGKASLLNQCMVFATLEAAKLEMVVVHHSSGRVTNVQKRAAGFSVTGPLMAGHPLSPDFDHVILRHGPDRGARYASAKASFDLYEAHIKPLLEYTPSLASPPTLDSQLYDRFEDLKIEQLVDTASQAALRQQQTLDRARVVLEIDAAAHLLVERGHVPLLDIADQCEQLEAPVTIHLALPPGVVTDESAILRLSRASNGRIHLTTVAEHAAHGPQIAPGIAVAPTGDPRYRGRVLDPSFLQDKLDACFLRLLDNSLRVIIASGTSTTLHKIDESIRQAVASTWDVWSATLHGAAGLRFDFLRWLANIEQGARTPWSGDHAQLPRMAAALLLMLATHLGEPLAPASIKRGNLTFLGNAEALGSGCDTIEGGPLTIWDQPDQWDVDALILSGSAEVEVYSSDDTLLNAGSIGLGLRNARRVRPAIIRNDRAWRQKLNGPLATWKQAVQEEFAGWRQRVQDLEDEVSK</sequence>
<gene>
    <name evidence="4" type="ORF">BZM27_30490</name>
</gene>
<proteinExistence type="predicted"/>
<dbReference type="InterPro" id="IPR036188">
    <property type="entry name" value="FAD/NAD-bd_sf"/>
</dbReference>
<organism evidence="4 5">
    <name type="scientific">Paraburkholderia steynii</name>
    <dbReference type="NCBI Taxonomy" id="1245441"/>
    <lineage>
        <taxon>Bacteria</taxon>
        <taxon>Pseudomonadati</taxon>
        <taxon>Pseudomonadota</taxon>
        <taxon>Betaproteobacteria</taxon>
        <taxon>Burkholderiales</taxon>
        <taxon>Burkholderiaceae</taxon>
        <taxon>Paraburkholderia</taxon>
    </lineage>
</organism>
<evidence type="ECO:0000259" key="2">
    <source>
        <dbReference type="Pfam" id="PF01266"/>
    </source>
</evidence>
<dbReference type="Proteomes" id="UP000294200">
    <property type="component" value="Unassembled WGS sequence"/>
</dbReference>
<dbReference type="InterPro" id="IPR046918">
    <property type="entry name" value="ABC-3C_CTD2"/>
</dbReference>
<keyword evidence="1" id="KW-0560">Oxidoreductase</keyword>
<evidence type="ECO:0000313" key="4">
    <source>
        <dbReference type="EMBL" id="TCG05867.1"/>
    </source>
</evidence>
<dbReference type="SUPFAM" id="SSF51905">
    <property type="entry name" value="FAD/NAD(P)-binding domain"/>
    <property type="match status" value="1"/>
</dbReference>
<name>A0A4R0XFE3_9BURK</name>
<dbReference type="Gene3D" id="3.40.50.720">
    <property type="entry name" value="NAD(P)-binding Rossmann-like Domain"/>
    <property type="match status" value="1"/>
</dbReference>
<keyword evidence="5" id="KW-1185">Reference proteome</keyword>
<reference evidence="4 5" key="1">
    <citation type="submission" date="2017-02" db="EMBL/GenBank/DDBJ databases">
        <title>Paraburkholderia sophoroidis sp. nov. and Paraburkholderia steynii sp. nov. rhizobial symbionts of the fynbos legume Hypocalyptus sophoroides.</title>
        <authorList>
            <person name="Steenkamp E.T."/>
            <person name="Beukes C.W."/>
            <person name="Van Zyl E."/>
            <person name="Avontuur J."/>
            <person name="Chan W.Y."/>
            <person name="Hassen A."/>
            <person name="Palmer M."/>
            <person name="Mthombeni L."/>
            <person name="Phalane F."/>
            <person name="Sereme K."/>
            <person name="Venter S.N."/>
        </authorList>
    </citation>
    <scope>NUCLEOTIDE SEQUENCE [LARGE SCALE GENOMIC DNA]</scope>
    <source>
        <strain evidence="4 5">HC1.1ba</strain>
    </source>
</reference>
<evidence type="ECO:0000313" key="5">
    <source>
        <dbReference type="Proteomes" id="UP000294200"/>
    </source>
</evidence>
<feature type="domain" description="FAD dependent oxidoreductase" evidence="2">
    <location>
        <begin position="55"/>
        <end position="168"/>
    </location>
</feature>
<accession>A0A4R0XFE3</accession>
<dbReference type="InterPro" id="IPR006076">
    <property type="entry name" value="FAD-dep_OxRdtase"/>
</dbReference>
<feature type="domain" description="ABC-three component systems C-terminal" evidence="3">
    <location>
        <begin position="556"/>
        <end position="767"/>
    </location>
</feature>
<dbReference type="AlphaFoldDB" id="A0A4R0XFE3"/>
<dbReference type="Pfam" id="PF01266">
    <property type="entry name" value="DAO"/>
    <property type="match status" value="1"/>
</dbReference>
<dbReference type="Pfam" id="PF20278">
    <property type="entry name" value="CTD2"/>
    <property type="match status" value="1"/>
</dbReference>
<evidence type="ECO:0000259" key="3">
    <source>
        <dbReference type="Pfam" id="PF20278"/>
    </source>
</evidence>